<gene>
    <name evidence="3" type="ORF">TIFTF001_011241</name>
</gene>
<dbReference type="Proteomes" id="UP001187192">
    <property type="component" value="Unassembled WGS sequence"/>
</dbReference>
<feature type="region of interest" description="Disordered" evidence="1">
    <location>
        <begin position="255"/>
        <end position="277"/>
    </location>
</feature>
<dbReference type="SMART" id="SM00220">
    <property type="entry name" value="S_TKc"/>
    <property type="match status" value="1"/>
</dbReference>
<dbReference type="EMBL" id="BTGU01000013">
    <property type="protein sequence ID" value="GMN42024.1"/>
    <property type="molecule type" value="Genomic_DNA"/>
</dbReference>
<sequence>MHLGLDYLHSIFKVHRDIKGGNILLTEQGDVKLGDFGVAAQLTRTMSKRNTFIGTPHWMAPEVIQESRYDGKVDVWALGVSAIEMAEVLPPRSAVHPMRVLFMISIEPAPMLEDKEKWSLVFHDFVAKCLTKEPRMRPTASEMLKHKFIEKCKYGPSAMLPKIEKARQYRASLALEAQSLVPAVPGDSTLVNEDYGDTVPSKPQNAGPVANEGPVSNTLSKQQVLDGVETGAEGIFGTVIVHGGDEIDETATVSRVSGVREPSPTPGILETPSVSKSHASSVEISGRVSENNTAIGDSHPTQTVQASSPSLLGYSGRGFKTKGSSRALVEGGGSMTGNKLNETVSRKAFALQDKLFSIYAAGNTVPIPFLRATDISPIALLSDNVLGGSQRDNGGTIAVEALQELFTGEPQSKKGRRGQNEMPLPPSIYQRLTSSSTLLNLAQALAYHKTCYEDMPLQELQATQEQQTIQNLWFSENDIKLEAKNRNGGRKTDWKVVEKKRRPIMKMINNLLRLRLFNSSSFRRLSSLQLPSLLNDPSSSSSSSSGFACKPTSITSTSSSSATCRFLKTSSSKDVVNRKNGSFSGIELFELSQNWVLSSTFLLINVAFSLHFSATKQENEEGDAWNRWDEGEASEEEVSDGWEEEDETEPKYGDGGDGGGVVLNGVLWGERAHSIALEVLSQFGDDIELFAFKTTPRGYVYFALSIIFLLGQGVLCRYGCPSMEELENYNREYKKRLDEVGALGEIPDNLGLDVSTPGATRLLKVPDDLDRFKDMPMHVCYVEGEESNCSEKKGVFLLESIEPEACIWKLANVKENRDPLRKGRPLSRQQKDWRLKLPFGMHKEVSLYMH</sequence>
<dbReference type="Pfam" id="PF00069">
    <property type="entry name" value="Pkinase"/>
    <property type="match status" value="1"/>
</dbReference>
<dbReference type="GO" id="GO:0004672">
    <property type="term" value="F:protein kinase activity"/>
    <property type="evidence" value="ECO:0007669"/>
    <property type="project" value="InterPro"/>
</dbReference>
<feature type="region of interest" description="Disordered" evidence="1">
    <location>
        <begin position="621"/>
        <end position="657"/>
    </location>
</feature>
<dbReference type="PANTHER" id="PTHR34544">
    <property type="entry name" value="OSJNBA0006B20.18 PROTEIN"/>
    <property type="match status" value="1"/>
</dbReference>
<dbReference type="InterPro" id="IPR011009">
    <property type="entry name" value="Kinase-like_dom_sf"/>
</dbReference>
<dbReference type="GO" id="GO:0005524">
    <property type="term" value="F:ATP binding"/>
    <property type="evidence" value="ECO:0007669"/>
    <property type="project" value="InterPro"/>
</dbReference>
<feature type="domain" description="Protein kinase" evidence="2">
    <location>
        <begin position="1"/>
        <end position="149"/>
    </location>
</feature>
<dbReference type="Gene3D" id="1.10.510.10">
    <property type="entry name" value="Transferase(Phosphotransferase) domain 1"/>
    <property type="match status" value="1"/>
</dbReference>
<dbReference type="Pfam" id="PF25498">
    <property type="entry name" value="DUF7912"/>
    <property type="match status" value="1"/>
</dbReference>
<evidence type="ECO:0000313" key="3">
    <source>
        <dbReference type="EMBL" id="GMN42024.1"/>
    </source>
</evidence>
<accession>A0AA88DHU7</accession>
<comment type="caution">
    <text evidence="3">The sequence shown here is derived from an EMBL/GenBank/DDBJ whole genome shotgun (WGS) entry which is preliminary data.</text>
</comment>
<dbReference type="InterPro" id="IPR000719">
    <property type="entry name" value="Prot_kinase_dom"/>
</dbReference>
<organism evidence="3 4">
    <name type="scientific">Ficus carica</name>
    <name type="common">Common fig</name>
    <dbReference type="NCBI Taxonomy" id="3494"/>
    <lineage>
        <taxon>Eukaryota</taxon>
        <taxon>Viridiplantae</taxon>
        <taxon>Streptophyta</taxon>
        <taxon>Embryophyta</taxon>
        <taxon>Tracheophyta</taxon>
        <taxon>Spermatophyta</taxon>
        <taxon>Magnoliopsida</taxon>
        <taxon>eudicotyledons</taxon>
        <taxon>Gunneridae</taxon>
        <taxon>Pentapetalae</taxon>
        <taxon>rosids</taxon>
        <taxon>fabids</taxon>
        <taxon>Rosales</taxon>
        <taxon>Moraceae</taxon>
        <taxon>Ficeae</taxon>
        <taxon>Ficus</taxon>
    </lineage>
</organism>
<feature type="compositionally biased region" description="Acidic residues" evidence="1">
    <location>
        <begin position="631"/>
        <end position="648"/>
    </location>
</feature>
<evidence type="ECO:0000313" key="4">
    <source>
        <dbReference type="Proteomes" id="UP001187192"/>
    </source>
</evidence>
<dbReference type="InterPro" id="IPR057234">
    <property type="entry name" value="DUF7912"/>
</dbReference>
<dbReference type="SUPFAM" id="SSF56112">
    <property type="entry name" value="Protein kinase-like (PK-like)"/>
    <property type="match status" value="1"/>
</dbReference>
<keyword evidence="4" id="KW-1185">Reference proteome</keyword>
<dbReference type="AlphaFoldDB" id="A0AA88DHU7"/>
<reference evidence="3" key="1">
    <citation type="submission" date="2023-07" db="EMBL/GenBank/DDBJ databases">
        <title>draft genome sequence of fig (Ficus carica).</title>
        <authorList>
            <person name="Takahashi T."/>
            <person name="Nishimura K."/>
        </authorList>
    </citation>
    <scope>NUCLEOTIDE SEQUENCE</scope>
</reference>
<name>A0AA88DHU7_FICCA</name>
<dbReference type="PROSITE" id="PS50011">
    <property type="entry name" value="PROTEIN_KINASE_DOM"/>
    <property type="match status" value="1"/>
</dbReference>
<evidence type="ECO:0000259" key="2">
    <source>
        <dbReference type="PROSITE" id="PS50011"/>
    </source>
</evidence>
<protein>
    <recommendedName>
        <fullName evidence="2">Protein kinase domain-containing protein</fullName>
    </recommendedName>
</protein>
<proteinExistence type="predicted"/>
<dbReference type="PANTHER" id="PTHR34544:SF3">
    <property type="entry name" value="OS07G0155200 PROTEIN"/>
    <property type="match status" value="1"/>
</dbReference>
<evidence type="ECO:0000256" key="1">
    <source>
        <dbReference type="SAM" id="MobiDB-lite"/>
    </source>
</evidence>